<proteinExistence type="predicted"/>
<dbReference type="EMBL" id="MFLL01000010">
    <property type="protein sequence ID" value="OGG69637.1"/>
    <property type="molecule type" value="Genomic_DNA"/>
</dbReference>
<feature type="transmembrane region" description="Helical" evidence="1">
    <location>
        <begin position="64"/>
        <end position="85"/>
    </location>
</feature>
<evidence type="ECO:0000313" key="3">
    <source>
        <dbReference type="Proteomes" id="UP000176914"/>
    </source>
</evidence>
<gene>
    <name evidence="2" type="ORF">A3C20_03895</name>
</gene>
<protein>
    <submittedName>
        <fullName evidence="2">Uncharacterized protein</fullName>
    </submittedName>
</protein>
<feature type="transmembrane region" description="Helical" evidence="1">
    <location>
        <begin position="97"/>
        <end position="118"/>
    </location>
</feature>
<sequence>MRVNYKYLIATGFIIYASVFMLWSLMTTYGAAYGINAQLVSYVVTALATFFATRFVGATNANAWMYGVCWTLVYIVLDVVFVVPVAGFESLLTSFNFISYGIILLAPIIVTAATELIAPRHVI</sequence>
<evidence type="ECO:0000313" key="2">
    <source>
        <dbReference type="EMBL" id="OGG69637.1"/>
    </source>
</evidence>
<keyword evidence="1" id="KW-0812">Transmembrane</keyword>
<comment type="caution">
    <text evidence="2">The sequence shown here is derived from an EMBL/GenBank/DDBJ whole genome shotgun (WGS) entry which is preliminary data.</text>
</comment>
<feature type="transmembrane region" description="Helical" evidence="1">
    <location>
        <begin position="7"/>
        <end position="25"/>
    </location>
</feature>
<keyword evidence="1" id="KW-1133">Transmembrane helix</keyword>
<accession>A0A1F6E7U0</accession>
<feature type="transmembrane region" description="Helical" evidence="1">
    <location>
        <begin position="31"/>
        <end position="52"/>
    </location>
</feature>
<reference evidence="2 3" key="1">
    <citation type="journal article" date="2016" name="Nat. Commun.">
        <title>Thousands of microbial genomes shed light on interconnected biogeochemical processes in an aquifer system.</title>
        <authorList>
            <person name="Anantharaman K."/>
            <person name="Brown C.T."/>
            <person name="Hug L.A."/>
            <person name="Sharon I."/>
            <person name="Castelle C.J."/>
            <person name="Probst A.J."/>
            <person name="Thomas B.C."/>
            <person name="Singh A."/>
            <person name="Wilkins M.J."/>
            <person name="Karaoz U."/>
            <person name="Brodie E.L."/>
            <person name="Williams K.H."/>
            <person name="Hubbard S.S."/>
            <person name="Banfield J.F."/>
        </authorList>
    </citation>
    <scope>NUCLEOTIDE SEQUENCE [LARGE SCALE GENOMIC DNA]</scope>
</reference>
<organism evidence="2 3">
    <name type="scientific">Candidatus Kaiserbacteria bacterium RIFCSPHIGHO2_02_FULL_55_25</name>
    <dbReference type="NCBI Taxonomy" id="1798498"/>
    <lineage>
        <taxon>Bacteria</taxon>
        <taxon>Candidatus Kaiseribacteriota</taxon>
    </lineage>
</organism>
<dbReference type="AlphaFoldDB" id="A0A1F6E7U0"/>
<name>A0A1F6E7U0_9BACT</name>
<dbReference type="Proteomes" id="UP000176914">
    <property type="component" value="Unassembled WGS sequence"/>
</dbReference>
<evidence type="ECO:0000256" key="1">
    <source>
        <dbReference type="SAM" id="Phobius"/>
    </source>
</evidence>
<keyword evidence="1" id="KW-0472">Membrane</keyword>